<keyword evidence="3" id="KW-1185">Reference proteome</keyword>
<proteinExistence type="predicted"/>
<accession>A0A327SCQ9</accession>
<comment type="caution">
    <text evidence="2">The sequence shown here is derived from an EMBL/GenBank/DDBJ whole genome shotgun (WGS) entry which is preliminary data.</text>
</comment>
<evidence type="ECO:0000313" key="2">
    <source>
        <dbReference type="EMBL" id="RAJ26508.1"/>
    </source>
</evidence>
<sequence length="303" mass="33460">MQKLLYLLVLCVLVTSCSDGDILEVELAFDKNLTLCNLDPEVYFLFETKTNPSESLSLIFDKNPTTALIFNPVANNFTSTFEINGSGTNFNYRTYNGDPENLICNLLPDPNTTIINDYAATSGTVTTITTFVDDDADGIPSEIEDKNLDGDNNPATDPTDFDGDGIPDYLDADDDNDNVLTIDEKPNYTEADGLSKAQDTDGDGTPDYLDDDDDGDGVLTRLEDENSNGNPKDDRDENTSTPTVSRYLNADAKDTYDYQSFNKNSYNRIITVKFVISNVNLNVISLTEVDFGTYKSTTTIQEE</sequence>
<protein>
    <recommendedName>
        <fullName evidence="4">Thrombospondin type 3 repeat-containing protein</fullName>
    </recommendedName>
</protein>
<feature type="compositionally biased region" description="Acidic residues" evidence="1">
    <location>
        <begin position="200"/>
        <end position="216"/>
    </location>
</feature>
<evidence type="ECO:0000256" key="1">
    <source>
        <dbReference type="SAM" id="MobiDB-lite"/>
    </source>
</evidence>
<reference evidence="2 3" key="1">
    <citation type="submission" date="2018-06" db="EMBL/GenBank/DDBJ databases">
        <title>Genomic Encyclopedia of Archaeal and Bacterial Type Strains, Phase II (KMG-II): from individual species to whole genera.</title>
        <authorList>
            <person name="Goeker M."/>
        </authorList>
    </citation>
    <scope>NUCLEOTIDE SEQUENCE [LARGE SCALE GENOMIC DNA]</scope>
    <source>
        <strain evidence="2 3">DSM 12408</strain>
    </source>
</reference>
<feature type="compositionally biased region" description="Acidic residues" evidence="1">
    <location>
        <begin position="159"/>
        <end position="177"/>
    </location>
</feature>
<dbReference type="PROSITE" id="PS51257">
    <property type="entry name" value="PROKAR_LIPOPROTEIN"/>
    <property type="match status" value="1"/>
</dbReference>
<dbReference type="RefSeq" id="WP_146608913.1">
    <property type="nucleotide sequence ID" value="NZ_LZRN01000003.1"/>
</dbReference>
<dbReference type="OrthoDB" id="1159446at2"/>
<dbReference type="Proteomes" id="UP000248987">
    <property type="component" value="Unassembled WGS sequence"/>
</dbReference>
<evidence type="ECO:0008006" key="4">
    <source>
        <dbReference type="Google" id="ProtNLM"/>
    </source>
</evidence>
<feature type="region of interest" description="Disordered" evidence="1">
    <location>
        <begin position="134"/>
        <end position="244"/>
    </location>
</feature>
<organism evidence="2 3">
    <name type="scientific">Gelidibacter algens</name>
    <dbReference type="NCBI Taxonomy" id="49280"/>
    <lineage>
        <taxon>Bacteria</taxon>
        <taxon>Pseudomonadati</taxon>
        <taxon>Bacteroidota</taxon>
        <taxon>Flavobacteriia</taxon>
        <taxon>Flavobacteriales</taxon>
        <taxon>Flavobacteriaceae</taxon>
        <taxon>Gelidibacter</taxon>
    </lineage>
</organism>
<name>A0A327SCQ9_9FLAO</name>
<gene>
    <name evidence="2" type="ORF">LX77_00757</name>
</gene>
<dbReference type="EMBL" id="QLLQ01000002">
    <property type="protein sequence ID" value="RAJ26508.1"/>
    <property type="molecule type" value="Genomic_DNA"/>
</dbReference>
<dbReference type="AlphaFoldDB" id="A0A327SCQ9"/>
<evidence type="ECO:0000313" key="3">
    <source>
        <dbReference type="Proteomes" id="UP000248987"/>
    </source>
</evidence>